<sequence length="159" mass="17461">MVNFSNAFLATGLLATLAAAAPSPAIVLERDVKDAETVKCPTTEVSNFGKTFKKDDIEADIKANPDPNKQTDSFPKEYRYDGTGSWPFKKKTACDDHKEKGKKIYEIPIGPSGQAWKKFGSKPGTYRVLYALDDDDQIFCGVTAHASKTDFNKVVGCEE</sequence>
<protein>
    <submittedName>
        <fullName evidence="4">Uncharacterized protein</fullName>
    </submittedName>
</protein>
<reference evidence="4" key="1">
    <citation type="submission" date="2021-03" db="EMBL/GenBank/DDBJ databases">
        <title>Revisited historic fungal species revealed as producer of novel bioactive compounds through whole genome sequencing and comparative genomics.</title>
        <authorList>
            <person name="Vignolle G.A."/>
            <person name="Hochenegger N."/>
            <person name="Mach R.L."/>
            <person name="Mach-Aigner A.R."/>
            <person name="Javad Rahimi M."/>
            <person name="Salim K.A."/>
            <person name="Chan C.M."/>
            <person name="Lim L.B.L."/>
            <person name="Cai F."/>
            <person name="Druzhinina I.S."/>
            <person name="U'Ren J.M."/>
            <person name="Derntl C."/>
        </authorList>
    </citation>
    <scope>NUCLEOTIDE SEQUENCE</scope>
    <source>
        <strain evidence="4">TUCIM 5799</strain>
    </source>
</reference>
<evidence type="ECO:0000256" key="3">
    <source>
        <dbReference type="SAM" id="SignalP"/>
    </source>
</evidence>
<dbReference type="GO" id="GO:0016787">
    <property type="term" value="F:hydrolase activity"/>
    <property type="evidence" value="ECO:0007669"/>
    <property type="project" value="UniProtKB-KW"/>
</dbReference>
<evidence type="ECO:0000313" key="4">
    <source>
        <dbReference type="EMBL" id="KAI1880110.1"/>
    </source>
</evidence>
<dbReference type="EMBL" id="JAFIMR010000003">
    <property type="protein sequence ID" value="KAI1880110.1"/>
    <property type="molecule type" value="Genomic_DNA"/>
</dbReference>
<dbReference type="GO" id="GO:0004521">
    <property type="term" value="F:RNA endonuclease activity"/>
    <property type="evidence" value="ECO:0007669"/>
    <property type="project" value="InterPro"/>
</dbReference>
<keyword evidence="2" id="KW-0378">Hydrolase</keyword>
<keyword evidence="1" id="KW-0540">Nuclease</keyword>
<dbReference type="InterPro" id="IPR000026">
    <property type="entry name" value="N1-like"/>
</dbReference>
<accession>A0A9P9WW00</accession>
<evidence type="ECO:0000256" key="1">
    <source>
        <dbReference type="ARBA" id="ARBA00022722"/>
    </source>
</evidence>
<dbReference type="Pfam" id="PF00545">
    <property type="entry name" value="Ribonuclease"/>
    <property type="match status" value="1"/>
</dbReference>
<feature type="chain" id="PRO_5040230006" evidence="3">
    <location>
        <begin position="21"/>
        <end position="159"/>
    </location>
</feature>
<dbReference type="OrthoDB" id="5195930at2759"/>
<feature type="signal peptide" evidence="3">
    <location>
        <begin position="1"/>
        <end position="20"/>
    </location>
</feature>
<evidence type="ECO:0000313" key="5">
    <source>
        <dbReference type="Proteomes" id="UP000829685"/>
    </source>
</evidence>
<dbReference type="SUPFAM" id="SSF53933">
    <property type="entry name" value="Microbial ribonucleases"/>
    <property type="match status" value="1"/>
</dbReference>
<dbReference type="InterPro" id="IPR016191">
    <property type="entry name" value="Ribonuclease/ribotoxin"/>
</dbReference>
<proteinExistence type="predicted"/>
<dbReference type="AlphaFoldDB" id="A0A9P9WW00"/>
<dbReference type="GO" id="GO:0003723">
    <property type="term" value="F:RNA binding"/>
    <property type="evidence" value="ECO:0007669"/>
    <property type="project" value="InterPro"/>
</dbReference>
<organism evidence="4 5">
    <name type="scientific">Neoarthrinium moseri</name>
    <dbReference type="NCBI Taxonomy" id="1658444"/>
    <lineage>
        <taxon>Eukaryota</taxon>
        <taxon>Fungi</taxon>
        <taxon>Dikarya</taxon>
        <taxon>Ascomycota</taxon>
        <taxon>Pezizomycotina</taxon>
        <taxon>Sordariomycetes</taxon>
        <taxon>Xylariomycetidae</taxon>
        <taxon>Amphisphaeriales</taxon>
        <taxon>Apiosporaceae</taxon>
        <taxon>Neoarthrinium</taxon>
    </lineage>
</organism>
<gene>
    <name evidence="4" type="ORF">JX265_001731</name>
</gene>
<dbReference type="Gene3D" id="3.10.450.30">
    <property type="entry name" value="Microbial ribonucleases"/>
    <property type="match status" value="1"/>
</dbReference>
<evidence type="ECO:0000256" key="2">
    <source>
        <dbReference type="ARBA" id="ARBA00022801"/>
    </source>
</evidence>
<dbReference type="Proteomes" id="UP000829685">
    <property type="component" value="Unassembled WGS sequence"/>
</dbReference>
<comment type="caution">
    <text evidence="4">The sequence shown here is derived from an EMBL/GenBank/DDBJ whole genome shotgun (WGS) entry which is preliminary data.</text>
</comment>
<keyword evidence="5" id="KW-1185">Reference proteome</keyword>
<keyword evidence="3" id="KW-0732">Signal</keyword>
<name>A0A9P9WW00_9PEZI</name>